<proteinExistence type="predicted"/>
<feature type="non-terminal residue" evidence="1">
    <location>
        <position position="1"/>
    </location>
</feature>
<dbReference type="EMBL" id="BGPR01021277">
    <property type="protein sequence ID" value="GBN86417.1"/>
    <property type="molecule type" value="Genomic_DNA"/>
</dbReference>
<comment type="caution">
    <text evidence="1">The sequence shown here is derived from an EMBL/GenBank/DDBJ whole genome shotgun (WGS) entry which is preliminary data.</text>
</comment>
<organism evidence="1 2">
    <name type="scientific">Araneus ventricosus</name>
    <name type="common">Orbweaver spider</name>
    <name type="synonym">Epeira ventricosa</name>
    <dbReference type="NCBI Taxonomy" id="182803"/>
    <lineage>
        <taxon>Eukaryota</taxon>
        <taxon>Metazoa</taxon>
        <taxon>Ecdysozoa</taxon>
        <taxon>Arthropoda</taxon>
        <taxon>Chelicerata</taxon>
        <taxon>Arachnida</taxon>
        <taxon>Araneae</taxon>
        <taxon>Araneomorphae</taxon>
        <taxon>Entelegynae</taxon>
        <taxon>Araneoidea</taxon>
        <taxon>Araneidae</taxon>
        <taxon>Araneus</taxon>
    </lineage>
</organism>
<evidence type="ECO:0000313" key="1">
    <source>
        <dbReference type="EMBL" id="GBN86417.1"/>
    </source>
</evidence>
<protein>
    <submittedName>
        <fullName evidence="1">Uncharacterized protein</fullName>
    </submittedName>
</protein>
<evidence type="ECO:0000313" key="2">
    <source>
        <dbReference type="Proteomes" id="UP000499080"/>
    </source>
</evidence>
<dbReference type="OrthoDB" id="6435202at2759"/>
<accession>A0A4Y2SEC6</accession>
<name>A0A4Y2SEC6_ARAVE</name>
<reference evidence="1 2" key="1">
    <citation type="journal article" date="2019" name="Sci. Rep.">
        <title>Orb-weaving spider Araneus ventricosus genome elucidates the spidroin gene catalogue.</title>
        <authorList>
            <person name="Kono N."/>
            <person name="Nakamura H."/>
            <person name="Ohtoshi R."/>
            <person name="Moran D.A.P."/>
            <person name="Shinohara A."/>
            <person name="Yoshida Y."/>
            <person name="Fujiwara M."/>
            <person name="Mori M."/>
            <person name="Tomita M."/>
            <person name="Arakawa K."/>
        </authorList>
    </citation>
    <scope>NUCLEOTIDE SEQUENCE [LARGE SCALE GENOMIC DNA]</scope>
</reference>
<sequence length="47" mass="5247">SPPVGSFSSGKARLQFPSNCSSDTRVRRWSTLGYQLTRPKKLIVSHI</sequence>
<keyword evidence="2" id="KW-1185">Reference proteome</keyword>
<dbReference type="AlphaFoldDB" id="A0A4Y2SEC6"/>
<gene>
    <name evidence="1" type="ORF">AVEN_170086_1</name>
</gene>
<dbReference type="Proteomes" id="UP000499080">
    <property type="component" value="Unassembled WGS sequence"/>
</dbReference>